<dbReference type="AlphaFoldDB" id="A0A9Q0VGS2"/>
<evidence type="ECO:0000256" key="1">
    <source>
        <dbReference type="SAM" id="MobiDB-lite"/>
    </source>
</evidence>
<accession>A0A9Q0VGS2</accession>
<name>A0A9Q0VGS2_SALPP</name>
<proteinExistence type="predicted"/>
<feature type="region of interest" description="Disordered" evidence="1">
    <location>
        <begin position="60"/>
        <end position="90"/>
    </location>
</feature>
<dbReference type="EMBL" id="JAPFFK010000008">
    <property type="protein sequence ID" value="KAJ6748565.1"/>
    <property type="molecule type" value="Genomic_DNA"/>
</dbReference>
<evidence type="ECO:0000313" key="3">
    <source>
        <dbReference type="EMBL" id="KAJ6748565.1"/>
    </source>
</evidence>
<feature type="chain" id="PRO_5040151795" description="Secreted protein" evidence="2">
    <location>
        <begin position="20"/>
        <end position="90"/>
    </location>
</feature>
<keyword evidence="4" id="KW-1185">Reference proteome</keyword>
<feature type="signal peptide" evidence="2">
    <location>
        <begin position="1"/>
        <end position="19"/>
    </location>
</feature>
<dbReference type="Proteomes" id="UP001151532">
    <property type="component" value="Chromosome 12"/>
</dbReference>
<organism evidence="3 4">
    <name type="scientific">Salix purpurea</name>
    <name type="common">Purple osier willow</name>
    <dbReference type="NCBI Taxonomy" id="77065"/>
    <lineage>
        <taxon>Eukaryota</taxon>
        <taxon>Viridiplantae</taxon>
        <taxon>Streptophyta</taxon>
        <taxon>Embryophyta</taxon>
        <taxon>Tracheophyta</taxon>
        <taxon>Spermatophyta</taxon>
        <taxon>Magnoliopsida</taxon>
        <taxon>eudicotyledons</taxon>
        <taxon>Gunneridae</taxon>
        <taxon>Pentapetalae</taxon>
        <taxon>rosids</taxon>
        <taxon>fabids</taxon>
        <taxon>Malpighiales</taxon>
        <taxon>Salicaceae</taxon>
        <taxon>Saliceae</taxon>
        <taxon>Salix</taxon>
    </lineage>
</organism>
<comment type="caution">
    <text evidence="3">The sequence shown here is derived from an EMBL/GenBank/DDBJ whole genome shotgun (WGS) entry which is preliminary data.</text>
</comment>
<evidence type="ECO:0000313" key="4">
    <source>
        <dbReference type="Proteomes" id="UP001151532"/>
    </source>
</evidence>
<evidence type="ECO:0008006" key="5">
    <source>
        <dbReference type="Google" id="ProtNLM"/>
    </source>
</evidence>
<gene>
    <name evidence="3" type="ORF">OIU79_029641</name>
</gene>
<feature type="compositionally biased region" description="Low complexity" evidence="1">
    <location>
        <begin position="72"/>
        <end position="84"/>
    </location>
</feature>
<evidence type="ECO:0000256" key="2">
    <source>
        <dbReference type="SAM" id="SignalP"/>
    </source>
</evidence>
<protein>
    <recommendedName>
        <fullName evidence="5">Secreted protein</fullName>
    </recommendedName>
</protein>
<reference evidence="3" key="1">
    <citation type="submission" date="2022-11" db="EMBL/GenBank/DDBJ databases">
        <authorList>
            <person name="Hyden B.L."/>
            <person name="Feng K."/>
            <person name="Yates T."/>
            <person name="Jawdy S."/>
            <person name="Smart L.B."/>
            <person name="Muchero W."/>
        </authorList>
    </citation>
    <scope>NUCLEOTIDE SEQUENCE</scope>
    <source>
        <tissue evidence="3">Shoot tip</tissue>
    </source>
</reference>
<keyword evidence="2" id="KW-0732">Signal</keyword>
<sequence>MAMFFNIFSLKNLLVLSLALNASLILRGLYEKDSEVIDGGLSVEKQEDTLMTTGSVLSEARATQRARPSMHSSSSTADSDGGDTIINLDQ</sequence>
<reference evidence="3" key="2">
    <citation type="journal article" date="2023" name="Int. J. Mol. Sci.">
        <title>De Novo Assembly and Annotation of 11 Diverse Shrub Willow (Salix) Genomes Reveals Novel Gene Organization in Sex-Linked Regions.</title>
        <authorList>
            <person name="Hyden B."/>
            <person name="Feng K."/>
            <person name="Yates T.B."/>
            <person name="Jawdy S."/>
            <person name="Cereghino C."/>
            <person name="Smart L.B."/>
            <person name="Muchero W."/>
        </authorList>
    </citation>
    <scope>NUCLEOTIDE SEQUENCE</scope>
    <source>
        <tissue evidence="3">Shoot tip</tissue>
    </source>
</reference>